<dbReference type="InterPro" id="IPR053879">
    <property type="entry name" value="HYDIN_VesB_CFA65-like_Ig"/>
</dbReference>
<dbReference type="Pfam" id="PF22544">
    <property type="entry name" value="HYDIN_VesB_CFA65-like_Ig"/>
    <property type="match status" value="1"/>
</dbReference>
<dbReference type="InterPro" id="IPR013783">
    <property type="entry name" value="Ig-like_fold"/>
</dbReference>
<evidence type="ECO:0000256" key="5">
    <source>
        <dbReference type="ARBA" id="ARBA00023273"/>
    </source>
</evidence>
<dbReference type="EMBL" id="SNRW01016829">
    <property type="protein sequence ID" value="KAA6368966.1"/>
    <property type="molecule type" value="Genomic_DNA"/>
</dbReference>
<dbReference type="Proteomes" id="UP000324800">
    <property type="component" value="Unassembled WGS sequence"/>
</dbReference>
<comment type="caution">
    <text evidence="7">The sequence shown here is derived from an EMBL/GenBank/DDBJ whole genome shotgun (WGS) entry which is preliminary data.</text>
</comment>
<dbReference type="GO" id="GO:0060271">
    <property type="term" value="P:cilium assembly"/>
    <property type="evidence" value="ECO:0007669"/>
    <property type="project" value="TreeGrafter"/>
</dbReference>
<accession>A0A5J4UDT9</accession>
<dbReference type="PANTHER" id="PTHR45912:SF3">
    <property type="entry name" value="CILIA- AND FLAGELLA-ASSOCIATED PROTEIN 47"/>
    <property type="match status" value="1"/>
</dbReference>
<evidence type="ECO:0000256" key="3">
    <source>
        <dbReference type="ARBA" id="ARBA00022490"/>
    </source>
</evidence>
<proteinExistence type="predicted"/>
<evidence type="ECO:0000256" key="4">
    <source>
        <dbReference type="ARBA" id="ARBA00023069"/>
    </source>
</evidence>
<dbReference type="PANTHER" id="PTHR45912">
    <property type="entry name" value="CILIA- AND FLAGELLA-ASSOCIATED PROTEIN 47"/>
    <property type="match status" value="1"/>
</dbReference>
<keyword evidence="4" id="KW-0969">Cilium</keyword>
<feature type="domain" description="HYDIN/VesB/CFA65-like Ig-like" evidence="6">
    <location>
        <begin position="19"/>
        <end position="107"/>
    </location>
</feature>
<name>A0A5J4UDT9_9EUKA</name>
<gene>
    <name evidence="7" type="ORF">EZS28_035507</name>
</gene>
<dbReference type="Gene3D" id="2.60.40.10">
    <property type="entry name" value="Immunoglobulins"/>
    <property type="match status" value="1"/>
</dbReference>
<sequence>MQHLIQHHLIGEEAQSHAEFAERQLDFGYFVVGAEITEVAILINTGKIDTLYFIEPNSNFMVATSSSRVIPVNGYAGIAVTITANSNQQISSMITVSLRGNKQVQLQVIDEALEQNVELVEQNKDFESVIVGNQKKIIITFNNISVKSTVLYCDLTENTKFAFQKRDKRKEKDGEHQRKILGNFCFSGYNSRMHSSRHIHV</sequence>
<evidence type="ECO:0000256" key="2">
    <source>
        <dbReference type="ARBA" id="ARBA00004496"/>
    </source>
</evidence>
<comment type="subcellular location">
    <subcellularLocation>
        <location evidence="1">Cell projection</location>
        <location evidence="1">Cilium</location>
    </subcellularLocation>
    <subcellularLocation>
        <location evidence="2">Cytoplasm</location>
    </subcellularLocation>
</comment>
<protein>
    <recommendedName>
        <fullName evidence="6">HYDIN/VesB/CFA65-like Ig-like domain-containing protein</fullName>
    </recommendedName>
</protein>
<reference evidence="7 8" key="1">
    <citation type="submission" date="2019-03" db="EMBL/GenBank/DDBJ databases">
        <title>Single cell metagenomics reveals metabolic interactions within the superorganism composed of flagellate Streblomastix strix and complex community of Bacteroidetes bacteria on its surface.</title>
        <authorList>
            <person name="Treitli S.C."/>
            <person name="Kolisko M."/>
            <person name="Husnik F."/>
            <person name="Keeling P."/>
            <person name="Hampl V."/>
        </authorList>
    </citation>
    <scope>NUCLEOTIDE SEQUENCE [LARGE SCALE GENOMIC DNA]</scope>
    <source>
        <strain evidence="7">ST1C</strain>
    </source>
</reference>
<keyword evidence="3" id="KW-0963">Cytoplasm</keyword>
<keyword evidence="5" id="KW-0966">Cell projection</keyword>
<organism evidence="7 8">
    <name type="scientific">Streblomastix strix</name>
    <dbReference type="NCBI Taxonomy" id="222440"/>
    <lineage>
        <taxon>Eukaryota</taxon>
        <taxon>Metamonada</taxon>
        <taxon>Preaxostyla</taxon>
        <taxon>Oxymonadida</taxon>
        <taxon>Streblomastigidae</taxon>
        <taxon>Streblomastix</taxon>
    </lineage>
</organism>
<dbReference type="AlphaFoldDB" id="A0A5J4UDT9"/>
<dbReference type="GO" id="GO:0005929">
    <property type="term" value="C:cilium"/>
    <property type="evidence" value="ECO:0007669"/>
    <property type="project" value="UniProtKB-SubCell"/>
</dbReference>
<evidence type="ECO:0000313" key="8">
    <source>
        <dbReference type="Proteomes" id="UP000324800"/>
    </source>
</evidence>
<evidence type="ECO:0000313" key="7">
    <source>
        <dbReference type="EMBL" id="KAA6368966.1"/>
    </source>
</evidence>
<evidence type="ECO:0000256" key="1">
    <source>
        <dbReference type="ARBA" id="ARBA00004138"/>
    </source>
</evidence>
<evidence type="ECO:0000259" key="6">
    <source>
        <dbReference type="Pfam" id="PF22544"/>
    </source>
</evidence>
<dbReference type="GO" id="GO:0005737">
    <property type="term" value="C:cytoplasm"/>
    <property type="evidence" value="ECO:0007669"/>
    <property type="project" value="UniProtKB-SubCell"/>
</dbReference>
<dbReference type="OrthoDB" id="10060824at2759"/>